<protein>
    <submittedName>
        <fullName evidence="5">Group III truncated hemoglobin</fullName>
    </submittedName>
</protein>
<evidence type="ECO:0000313" key="5">
    <source>
        <dbReference type="EMBL" id="MBL0371117.1"/>
    </source>
</evidence>
<dbReference type="InterPro" id="IPR009050">
    <property type="entry name" value="Globin-like_sf"/>
</dbReference>
<dbReference type="SUPFAM" id="SSF46458">
    <property type="entry name" value="Globin-like"/>
    <property type="match status" value="1"/>
</dbReference>
<keyword evidence="4" id="KW-0408">Iron</keyword>
<evidence type="ECO:0000256" key="4">
    <source>
        <dbReference type="ARBA" id="ARBA00023004"/>
    </source>
</evidence>
<keyword evidence="6" id="KW-1185">Reference proteome</keyword>
<name>A0A936YLV0_9HYPH</name>
<comment type="caution">
    <text evidence="5">The sequence shown here is derived from an EMBL/GenBank/DDBJ whole genome shotgun (WGS) entry which is preliminary data.</text>
</comment>
<dbReference type="Gene3D" id="1.10.490.10">
    <property type="entry name" value="Globins"/>
    <property type="match status" value="1"/>
</dbReference>
<dbReference type="Proteomes" id="UP000633219">
    <property type="component" value="Unassembled WGS sequence"/>
</dbReference>
<evidence type="ECO:0000256" key="1">
    <source>
        <dbReference type="ARBA" id="ARBA00022448"/>
    </source>
</evidence>
<proteinExistence type="predicted"/>
<evidence type="ECO:0000256" key="2">
    <source>
        <dbReference type="ARBA" id="ARBA00022617"/>
    </source>
</evidence>
<gene>
    <name evidence="5" type="ORF">JJB09_03665</name>
</gene>
<reference evidence="5" key="1">
    <citation type="submission" date="2021-01" db="EMBL/GenBank/DDBJ databases">
        <title>Rhizobium sp. strain KVB221 16S ribosomal RNA gene Genome sequencing and assembly.</title>
        <authorList>
            <person name="Kang M."/>
        </authorList>
    </citation>
    <scope>NUCLEOTIDE SEQUENCE</scope>
    <source>
        <strain evidence="5">KVB221</strain>
    </source>
</reference>
<keyword evidence="3" id="KW-0479">Metal-binding</keyword>
<keyword evidence="1" id="KW-0813">Transport</keyword>
<dbReference type="Pfam" id="PF01152">
    <property type="entry name" value="Bac_globin"/>
    <property type="match status" value="1"/>
</dbReference>
<dbReference type="EMBL" id="JAEQNC010000002">
    <property type="protein sequence ID" value="MBL0371117.1"/>
    <property type="molecule type" value="Genomic_DNA"/>
</dbReference>
<keyword evidence="2" id="KW-0349">Heme</keyword>
<dbReference type="InterPro" id="IPR012292">
    <property type="entry name" value="Globin/Proto"/>
</dbReference>
<organism evidence="5 6">
    <name type="scientific">Rhizobium setariae</name>
    <dbReference type="NCBI Taxonomy" id="2801340"/>
    <lineage>
        <taxon>Bacteria</taxon>
        <taxon>Pseudomonadati</taxon>
        <taxon>Pseudomonadota</taxon>
        <taxon>Alphaproteobacteria</taxon>
        <taxon>Hyphomicrobiales</taxon>
        <taxon>Rhizobiaceae</taxon>
        <taxon>Rhizobium/Agrobacterium group</taxon>
        <taxon>Rhizobium</taxon>
    </lineage>
</organism>
<dbReference type="GO" id="GO:0019825">
    <property type="term" value="F:oxygen binding"/>
    <property type="evidence" value="ECO:0007669"/>
    <property type="project" value="InterPro"/>
</dbReference>
<dbReference type="InterPro" id="IPR001486">
    <property type="entry name" value="Hemoglobin_trunc"/>
</dbReference>
<dbReference type="AlphaFoldDB" id="A0A936YLV0"/>
<dbReference type="GO" id="GO:0046872">
    <property type="term" value="F:metal ion binding"/>
    <property type="evidence" value="ECO:0007669"/>
    <property type="project" value="UniProtKB-KW"/>
</dbReference>
<dbReference type="CDD" id="cd08916">
    <property type="entry name" value="TrHb3_P"/>
    <property type="match status" value="1"/>
</dbReference>
<accession>A0A936YLV0</accession>
<sequence>MTTRERRAEAKARRMAETGIDDAMIERLVRSFCGKVRQHPVLGPIFNERVTDWEEHMQRLMAFWSSVMLASGAYGGSPMQKHLGLPVDSRHFDMWLRLFIGTVAEICPPSAGRLFAERALRIAESLEMAIAVELGVMLAKDERLHRPDADVFLPDDA</sequence>
<dbReference type="RefSeq" id="WP_201653272.1">
    <property type="nucleotide sequence ID" value="NZ_JAEQNC010000002.1"/>
</dbReference>
<evidence type="ECO:0000313" key="6">
    <source>
        <dbReference type="Proteomes" id="UP000633219"/>
    </source>
</evidence>
<evidence type="ECO:0000256" key="3">
    <source>
        <dbReference type="ARBA" id="ARBA00022723"/>
    </source>
</evidence>
<dbReference type="GO" id="GO:0020037">
    <property type="term" value="F:heme binding"/>
    <property type="evidence" value="ECO:0007669"/>
    <property type="project" value="InterPro"/>
</dbReference>